<dbReference type="GO" id="GO:0042276">
    <property type="term" value="P:error-prone translesion synthesis"/>
    <property type="evidence" value="ECO:0007669"/>
    <property type="project" value="InterPro"/>
</dbReference>
<dbReference type="AlphaFoldDB" id="A0A2J7ZVR5"/>
<dbReference type="GO" id="GO:0003682">
    <property type="term" value="F:chromatin binding"/>
    <property type="evidence" value="ECO:0007669"/>
    <property type="project" value="TreeGrafter"/>
</dbReference>
<dbReference type="Proteomes" id="UP000236333">
    <property type="component" value="Unassembled WGS sequence"/>
</dbReference>
<comment type="catalytic activity">
    <reaction evidence="4">
        <text>DNA(n) + a 2'-deoxyribonucleoside 5'-triphosphate = DNA(n+1) + diphosphate</text>
        <dbReference type="Rhea" id="RHEA:22508"/>
        <dbReference type="Rhea" id="RHEA-COMP:17339"/>
        <dbReference type="Rhea" id="RHEA-COMP:17340"/>
        <dbReference type="ChEBI" id="CHEBI:33019"/>
        <dbReference type="ChEBI" id="CHEBI:61560"/>
        <dbReference type="ChEBI" id="CHEBI:173112"/>
        <dbReference type="EC" id="2.7.7.7"/>
    </reaction>
    <physiologicalReaction direction="left-to-right" evidence="4">
        <dbReference type="Rhea" id="RHEA:22509"/>
    </physiologicalReaction>
</comment>
<evidence type="ECO:0000256" key="3">
    <source>
        <dbReference type="ARBA" id="ARBA00044768"/>
    </source>
</evidence>
<name>A0A2J7ZVR5_9CHLO</name>
<dbReference type="InterPro" id="IPR044917">
    <property type="entry name" value="PRIMPOL"/>
</dbReference>
<dbReference type="EC" id="2.7.7.102" evidence="3"/>
<dbReference type="GO" id="GO:0031297">
    <property type="term" value="P:replication fork processing"/>
    <property type="evidence" value="ECO:0007669"/>
    <property type="project" value="TreeGrafter"/>
</dbReference>
<dbReference type="GO" id="GO:0006264">
    <property type="term" value="P:mitochondrial DNA replication"/>
    <property type="evidence" value="ECO:0007669"/>
    <property type="project" value="TreeGrafter"/>
</dbReference>
<dbReference type="GO" id="GO:0005759">
    <property type="term" value="C:mitochondrial matrix"/>
    <property type="evidence" value="ECO:0007669"/>
    <property type="project" value="TreeGrafter"/>
</dbReference>
<evidence type="ECO:0000256" key="1">
    <source>
        <dbReference type="ARBA" id="ARBA00026139"/>
    </source>
</evidence>
<gene>
    <name evidence="5" type="ORF">TSOC_009490</name>
</gene>
<sequence length="131" mass="14246">MGFSHLSSHPPSPAAAAAVDLCAGVWCQRCHDPDCRDFRSPLMPLPPQLWEACRAPRYQPLQLRPTAAAAEVAAAVRMAAPQEARVNGVDRAVDQVVDRKTVHQEDADAEEAEYEALCLQALDRLEASMGL</sequence>
<proteinExistence type="predicted"/>
<comment type="caution">
    <text evidence="5">The sequence shown here is derived from an EMBL/GenBank/DDBJ whole genome shotgun (WGS) entry which is preliminary data.</text>
</comment>
<evidence type="ECO:0000256" key="2">
    <source>
        <dbReference type="ARBA" id="ARBA00044677"/>
    </source>
</evidence>
<dbReference type="EMBL" id="PGGS01000397">
    <property type="protein sequence ID" value="PNH04345.1"/>
    <property type="molecule type" value="Genomic_DNA"/>
</dbReference>
<evidence type="ECO:0000313" key="6">
    <source>
        <dbReference type="Proteomes" id="UP000236333"/>
    </source>
</evidence>
<dbReference type="GO" id="GO:0005634">
    <property type="term" value="C:nucleus"/>
    <property type="evidence" value="ECO:0007669"/>
    <property type="project" value="TreeGrafter"/>
</dbReference>
<dbReference type="OrthoDB" id="551026at2759"/>
<evidence type="ECO:0000256" key="4">
    <source>
        <dbReference type="ARBA" id="ARBA00047303"/>
    </source>
</evidence>
<reference evidence="5 6" key="1">
    <citation type="journal article" date="2017" name="Mol. Biol. Evol.">
        <title>The 4-celled Tetrabaena socialis nuclear genome reveals the essential components for genetic control of cell number at the origin of multicellularity in the volvocine lineage.</title>
        <authorList>
            <person name="Featherston J."/>
            <person name="Arakaki Y."/>
            <person name="Hanschen E.R."/>
            <person name="Ferris P.J."/>
            <person name="Michod R.E."/>
            <person name="Olson B.J.S.C."/>
            <person name="Nozaki H."/>
            <person name="Durand P.M."/>
        </authorList>
    </citation>
    <scope>NUCLEOTIDE SEQUENCE [LARGE SCALE GENOMIC DNA]</scope>
    <source>
        <strain evidence="5 6">NIES-571</strain>
    </source>
</reference>
<protein>
    <recommendedName>
        <fullName evidence="1">DNA-directed primase/polymerase protein</fullName>
        <ecNumber evidence="3">2.7.7.102</ecNumber>
    </recommendedName>
</protein>
<dbReference type="GO" id="GO:0009411">
    <property type="term" value="P:response to UV"/>
    <property type="evidence" value="ECO:0007669"/>
    <property type="project" value="TreeGrafter"/>
</dbReference>
<accession>A0A2J7ZVR5</accession>
<dbReference type="PANTHER" id="PTHR31399">
    <property type="entry name" value="DNA-DIRECTED PRIMASE / POLYMERASE PROTEIN"/>
    <property type="match status" value="1"/>
</dbReference>
<evidence type="ECO:0000313" key="5">
    <source>
        <dbReference type="EMBL" id="PNH04345.1"/>
    </source>
</evidence>
<keyword evidence="6" id="KW-1185">Reference proteome</keyword>
<dbReference type="GO" id="GO:0003887">
    <property type="term" value="F:DNA-directed DNA polymerase activity"/>
    <property type="evidence" value="ECO:0007669"/>
    <property type="project" value="UniProtKB-EC"/>
</dbReference>
<dbReference type="PANTHER" id="PTHR31399:SF0">
    <property type="entry name" value="DNA-DIRECTED PRIMASE_POLYMERASE PROTEIN"/>
    <property type="match status" value="1"/>
</dbReference>
<comment type="catalytic activity">
    <reaction evidence="2">
        <text>ssDNA + n NTP = ssDNA/pppN(pN)n-1 hybrid + (n-1) diphosphate.</text>
        <dbReference type="EC" id="2.7.7.102"/>
    </reaction>
</comment>
<organism evidence="5 6">
    <name type="scientific">Tetrabaena socialis</name>
    <dbReference type="NCBI Taxonomy" id="47790"/>
    <lineage>
        <taxon>Eukaryota</taxon>
        <taxon>Viridiplantae</taxon>
        <taxon>Chlorophyta</taxon>
        <taxon>core chlorophytes</taxon>
        <taxon>Chlorophyceae</taxon>
        <taxon>CS clade</taxon>
        <taxon>Chlamydomonadales</taxon>
        <taxon>Tetrabaenaceae</taxon>
        <taxon>Tetrabaena</taxon>
    </lineage>
</organism>